<dbReference type="GO" id="GO:0006310">
    <property type="term" value="P:DNA recombination"/>
    <property type="evidence" value="ECO:0007669"/>
    <property type="project" value="UniProtKB-KW"/>
</dbReference>
<reference evidence="3 4" key="1">
    <citation type="submission" date="2016-10" db="EMBL/GenBank/DDBJ databases">
        <authorList>
            <person name="Varghese N."/>
            <person name="Submissions S."/>
        </authorList>
    </citation>
    <scope>NUCLEOTIDE SEQUENCE [LARGE SCALE GENOMIC DNA]</scope>
    <source>
        <strain evidence="4">DSM 19823 / KCTC 23066 / CCTCC M 208030 / D25</strain>
    </source>
</reference>
<dbReference type="Gene3D" id="1.10.443.10">
    <property type="entry name" value="Intergrase catalytic core"/>
    <property type="match status" value="1"/>
</dbReference>
<dbReference type="AlphaFoldDB" id="A0AAJ4W0F5"/>
<dbReference type="PROSITE" id="PS51898">
    <property type="entry name" value="TYR_RECOMBINASE"/>
    <property type="match status" value="1"/>
</dbReference>
<comment type="caution">
    <text evidence="3">The sequence shown here is derived from an EMBL/GenBank/DDBJ whole genome shotgun (WGS) entry which is preliminary data.</text>
</comment>
<dbReference type="Pfam" id="PF00589">
    <property type="entry name" value="Phage_integrase"/>
    <property type="match status" value="1"/>
</dbReference>
<gene>
    <name evidence="3" type="ORF">SAMN04488089_10143</name>
</gene>
<dbReference type="RefSeq" id="WP_041888770.1">
    <property type="nucleotide sequence ID" value="NZ_CP010817.1"/>
</dbReference>
<evidence type="ECO:0000313" key="4">
    <source>
        <dbReference type="Proteomes" id="UP000183496"/>
    </source>
</evidence>
<organism evidence="3 4">
    <name type="scientific">Myroides profundi</name>
    <dbReference type="NCBI Taxonomy" id="480520"/>
    <lineage>
        <taxon>Bacteria</taxon>
        <taxon>Pseudomonadati</taxon>
        <taxon>Bacteroidota</taxon>
        <taxon>Flavobacteriia</taxon>
        <taxon>Flavobacteriales</taxon>
        <taxon>Flavobacteriaceae</taxon>
        <taxon>Myroides</taxon>
    </lineage>
</organism>
<evidence type="ECO:0000313" key="3">
    <source>
        <dbReference type="EMBL" id="SEP90047.1"/>
    </source>
</evidence>
<dbReference type="GO" id="GO:0003677">
    <property type="term" value="F:DNA binding"/>
    <property type="evidence" value="ECO:0007669"/>
    <property type="project" value="InterPro"/>
</dbReference>
<dbReference type="InterPro" id="IPR011010">
    <property type="entry name" value="DNA_brk_join_enz"/>
</dbReference>
<dbReference type="InterPro" id="IPR013762">
    <property type="entry name" value="Integrase-like_cat_sf"/>
</dbReference>
<dbReference type="InterPro" id="IPR002104">
    <property type="entry name" value="Integrase_catalytic"/>
</dbReference>
<evidence type="ECO:0000256" key="1">
    <source>
        <dbReference type="ARBA" id="ARBA00023172"/>
    </source>
</evidence>
<name>A0AAJ4W0F5_MYRPR</name>
<sequence length="67" mass="7867">MIAKECGIKTKITFYTARHTFATLSLKKGVNLYKLKQAFGHQSIKTTETYVEDFNREELDEVFEKLY</sequence>
<dbReference type="EMBL" id="FOFY01000001">
    <property type="protein sequence ID" value="SEP90047.1"/>
    <property type="molecule type" value="Genomic_DNA"/>
</dbReference>
<keyword evidence="1" id="KW-0233">DNA recombination</keyword>
<evidence type="ECO:0000259" key="2">
    <source>
        <dbReference type="PROSITE" id="PS51898"/>
    </source>
</evidence>
<feature type="domain" description="Tyr recombinase" evidence="2">
    <location>
        <begin position="1"/>
        <end position="64"/>
    </location>
</feature>
<proteinExistence type="predicted"/>
<protein>
    <submittedName>
        <fullName evidence="3">Phage integrase family protein</fullName>
    </submittedName>
</protein>
<accession>A0AAJ4W0F5</accession>
<dbReference type="GO" id="GO:0015074">
    <property type="term" value="P:DNA integration"/>
    <property type="evidence" value="ECO:0007669"/>
    <property type="project" value="InterPro"/>
</dbReference>
<dbReference type="KEGG" id="mpw:MPR_0447"/>
<dbReference type="Proteomes" id="UP000183496">
    <property type="component" value="Unassembled WGS sequence"/>
</dbReference>
<keyword evidence="4" id="KW-1185">Reference proteome</keyword>
<dbReference type="SUPFAM" id="SSF56349">
    <property type="entry name" value="DNA breaking-rejoining enzymes"/>
    <property type="match status" value="1"/>
</dbReference>